<dbReference type="EMBL" id="AP021875">
    <property type="protein sequence ID" value="BBO79140.1"/>
    <property type="molecule type" value="Genomic_DNA"/>
</dbReference>
<dbReference type="RefSeq" id="WP_231715834.1">
    <property type="nucleotide sequence ID" value="NZ_AP021875.1"/>
</dbReference>
<dbReference type="KEGG" id="dwd:DSCW_65570"/>
<dbReference type="InterPro" id="IPR009056">
    <property type="entry name" value="Cyt_c-like_dom"/>
</dbReference>
<keyword evidence="6" id="KW-0812">Transmembrane</keyword>
<keyword evidence="2 5" id="KW-0479">Metal-binding</keyword>
<dbReference type="PANTHER" id="PTHR35038:SF8">
    <property type="entry name" value="C-TYPE POLYHEME CYTOCHROME OMCC"/>
    <property type="match status" value="1"/>
</dbReference>
<evidence type="ECO:0000256" key="4">
    <source>
        <dbReference type="ARBA" id="ARBA00023004"/>
    </source>
</evidence>
<keyword evidence="9" id="KW-1185">Reference proteome</keyword>
<evidence type="ECO:0000256" key="2">
    <source>
        <dbReference type="ARBA" id="ARBA00022723"/>
    </source>
</evidence>
<dbReference type="Gene3D" id="1.10.760.10">
    <property type="entry name" value="Cytochrome c-like domain"/>
    <property type="match status" value="1"/>
</dbReference>
<reference evidence="8 9" key="1">
    <citation type="submission" date="2019-11" db="EMBL/GenBank/DDBJ databases">
        <title>Comparative genomics of hydrocarbon-degrading Desulfosarcina strains.</title>
        <authorList>
            <person name="Watanabe M."/>
            <person name="Kojima H."/>
            <person name="Fukui M."/>
        </authorList>
    </citation>
    <scope>NUCLEOTIDE SEQUENCE [LARGE SCALE GENOMIC DNA]</scope>
    <source>
        <strain evidence="8 9">PP31</strain>
    </source>
</reference>
<keyword evidence="3" id="KW-0732">Signal</keyword>
<sequence length="706" mass="78113">MVFASLFALVTASFQKDDTTRQTMIRYAVKWMPLPFVLMLASAFWYLQAVPPETRMVMLQVSPELRTYIDGFLVLSPILFLAVLAMSIRLPRGLQQTAALVLMVIGLVYMGAFEFTREGGRRPFLVHGYMHSNSIRVSEAKEINRTGILQNARWSEVKSVTQENRIETGRQIFQLACASCHAIGGPMNDILPLTAKFDAVYGMDSMLDGLGKINNYMPPFLGTRPEREALAAYIVEELHGHAVQKTPSTASNLNFDIPAHTSQDEYVLLAWNNLGMHCISDSDPFWILLPPANDLFAQLVRKGELPEIVSEGVKLNYRVEPGFENPSAQVRFWEFSQPLMGKRIPENVGVSGNPVTGGEMAWNEETNAFEASLVPVVPYPANGTFNPYPLYMVEAVDEATGTVLATTRFVAPTSTEMGCKNCHGGGWRVAGVAGFTDETASDVLKVHDRINRTDLLKKARAGNPMLCQSCHADPVLGTEGKPGIPNFPAAIHGFHANYLTERGTEACFKCHPSSAAGPTGCLRGVHASLGLDCTHCHGFLEDHALSLLKYEKTQGKKVDKLMRHLTPRTVSSLQDIEPRIPWVNEPDCLNCHVDFEKPATRDVSGFNQWTHSVAGLFRMRTDDVGLMCEACHGATHANYPATNMYGKDRDNIPPLQYQGINLPIGANNNCALCHTVEMEDSVHHPNMLHEFRNRQLSRTIQGPSES</sequence>
<feature type="domain" description="Cytochrome c" evidence="7">
    <location>
        <begin position="164"/>
        <end position="238"/>
    </location>
</feature>
<dbReference type="SUPFAM" id="SSF48695">
    <property type="entry name" value="Multiheme cytochromes"/>
    <property type="match status" value="1"/>
</dbReference>
<evidence type="ECO:0000256" key="5">
    <source>
        <dbReference type="PROSITE-ProRule" id="PRU00433"/>
    </source>
</evidence>
<dbReference type="GO" id="GO:0009055">
    <property type="term" value="F:electron transfer activity"/>
    <property type="evidence" value="ECO:0007669"/>
    <property type="project" value="InterPro"/>
</dbReference>
<keyword evidence="6" id="KW-0472">Membrane</keyword>
<dbReference type="GO" id="GO:0046872">
    <property type="term" value="F:metal ion binding"/>
    <property type="evidence" value="ECO:0007669"/>
    <property type="project" value="UniProtKB-KW"/>
</dbReference>
<accession>A0A5K7ZE98</accession>
<dbReference type="InterPro" id="IPR036280">
    <property type="entry name" value="Multihaem_cyt_sf"/>
</dbReference>
<dbReference type="InterPro" id="IPR051829">
    <property type="entry name" value="Multiheme_Cytochr_ET"/>
</dbReference>
<dbReference type="PROSITE" id="PS51007">
    <property type="entry name" value="CYTC"/>
    <property type="match status" value="1"/>
</dbReference>
<evidence type="ECO:0000256" key="3">
    <source>
        <dbReference type="ARBA" id="ARBA00022729"/>
    </source>
</evidence>
<dbReference type="Gene3D" id="3.90.10.10">
    <property type="entry name" value="Cytochrome C3"/>
    <property type="match status" value="1"/>
</dbReference>
<dbReference type="InterPro" id="IPR036909">
    <property type="entry name" value="Cyt_c-like_dom_sf"/>
</dbReference>
<gene>
    <name evidence="8" type="ORF">DSCW_65570</name>
</gene>
<proteinExistence type="predicted"/>
<evidence type="ECO:0000313" key="8">
    <source>
        <dbReference type="EMBL" id="BBO79140.1"/>
    </source>
</evidence>
<evidence type="ECO:0000259" key="7">
    <source>
        <dbReference type="PROSITE" id="PS51007"/>
    </source>
</evidence>
<evidence type="ECO:0000256" key="6">
    <source>
        <dbReference type="SAM" id="Phobius"/>
    </source>
</evidence>
<feature type="transmembrane region" description="Helical" evidence="6">
    <location>
        <begin position="68"/>
        <end position="88"/>
    </location>
</feature>
<dbReference type="PANTHER" id="PTHR35038">
    <property type="entry name" value="DISSIMILATORY SULFITE REDUCTASE SIRA"/>
    <property type="match status" value="1"/>
</dbReference>
<feature type="transmembrane region" description="Helical" evidence="6">
    <location>
        <begin position="31"/>
        <end position="47"/>
    </location>
</feature>
<dbReference type="Pfam" id="PF13442">
    <property type="entry name" value="Cytochrome_CBB3"/>
    <property type="match status" value="1"/>
</dbReference>
<keyword evidence="1 5" id="KW-0349">Heme</keyword>
<name>A0A5K7ZE98_9BACT</name>
<evidence type="ECO:0000313" key="9">
    <source>
        <dbReference type="Proteomes" id="UP000427769"/>
    </source>
</evidence>
<dbReference type="Proteomes" id="UP000427769">
    <property type="component" value="Chromosome"/>
</dbReference>
<dbReference type="GO" id="GO:0020037">
    <property type="term" value="F:heme binding"/>
    <property type="evidence" value="ECO:0007669"/>
    <property type="project" value="InterPro"/>
</dbReference>
<keyword evidence="4 5" id="KW-0408">Iron</keyword>
<feature type="transmembrane region" description="Helical" evidence="6">
    <location>
        <begin position="94"/>
        <end position="113"/>
    </location>
</feature>
<keyword evidence="6" id="KW-1133">Transmembrane helix</keyword>
<organism evidence="8 9">
    <name type="scientific">Desulfosarcina widdelii</name>
    <dbReference type="NCBI Taxonomy" id="947919"/>
    <lineage>
        <taxon>Bacteria</taxon>
        <taxon>Pseudomonadati</taxon>
        <taxon>Thermodesulfobacteriota</taxon>
        <taxon>Desulfobacteria</taxon>
        <taxon>Desulfobacterales</taxon>
        <taxon>Desulfosarcinaceae</taxon>
        <taxon>Desulfosarcina</taxon>
    </lineage>
</organism>
<dbReference type="SUPFAM" id="SSF46626">
    <property type="entry name" value="Cytochrome c"/>
    <property type="match status" value="1"/>
</dbReference>
<dbReference type="AlphaFoldDB" id="A0A5K7ZE98"/>
<protein>
    <submittedName>
        <fullName evidence="8">Cytochrome c family protein</fullName>
    </submittedName>
</protein>
<dbReference type="Gene3D" id="1.10.1130.10">
    <property type="entry name" value="Flavocytochrome C3, Chain A"/>
    <property type="match status" value="1"/>
</dbReference>
<evidence type="ECO:0000256" key="1">
    <source>
        <dbReference type="ARBA" id="ARBA00022617"/>
    </source>
</evidence>